<comment type="pathway">
    <text evidence="3">Amino-acid biosynthesis; L-isoleucine biosynthesis; L-isoleucine from 2-oxobutanoate: step 4/4.</text>
</comment>
<reference evidence="14 15" key="1">
    <citation type="journal article" date="2014" name="ISME J.">
        <title>Adaptation of an abundant Roseobacter RCA organism to pelagic systems revealed by genomic and transcriptomic analyses.</title>
        <authorList>
            <person name="Voget S."/>
            <person name="Wemheuer B."/>
            <person name="Brinkhoff T."/>
            <person name="Vollmers J."/>
            <person name="Dietrich S."/>
            <person name="Giebel H.A."/>
            <person name="Beardsley C."/>
            <person name="Sardemann C."/>
            <person name="Bakenhus I."/>
            <person name="Billerbeck S."/>
            <person name="Daniel R."/>
            <person name="Simon M."/>
        </authorList>
    </citation>
    <scope>NUCLEOTIDE SEQUENCE [LARGE SCALE GENOMIC DNA]</scope>
    <source>
        <strain evidence="14 15">RCA23</strain>
    </source>
</reference>
<evidence type="ECO:0000256" key="4">
    <source>
        <dbReference type="ARBA" id="ARBA00004931"/>
    </source>
</evidence>
<evidence type="ECO:0000256" key="12">
    <source>
        <dbReference type="ARBA" id="ARBA00048798"/>
    </source>
</evidence>
<evidence type="ECO:0000256" key="13">
    <source>
        <dbReference type="ARBA" id="ARBA00049229"/>
    </source>
</evidence>
<dbReference type="EC" id="2.6.1.42" evidence="7"/>
<gene>
    <name evidence="14" type="ORF">RCA23_c09380</name>
</gene>
<keyword evidence="9" id="KW-0663">Pyridoxal phosphate</keyword>
<sequence length="299" mass="32982">MTYSAGAAWMDGKVIPVSEAKISVFDWGLTRSDITYDVVHVWEGAFFRLEDYLDRFMVSMDKLRLDVGMTRAEIKAALVELVATSGLKSAYVSMVASRGTPQVPGTRDPRACTNHFYAWAVPFIWVIPQEVAQRGAHISVEENLRRIPPHSVDPTVKNYHWGDMTAALFNALDAGYDTTVLLDTDGYVTEGPGFNIFAVIDGKVLTPRSGMLEGISRKTVLEICADLGIPCAQTDISLDEFLSADEVFTATTAGGPVPVTRVNKTILGNDAVGPITARLLKTYWDWHNRDDLTEKITYV</sequence>
<keyword evidence="10" id="KW-0100">Branched-chain amino acid biosynthesis</keyword>
<evidence type="ECO:0000313" key="15">
    <source>
        <dbReference type="Proteomes" id="UP000028680"/>
    </source>
</evidence>
<evidence type="ECO:0000256" key="1">
    <source>
        <dbReference type="ARBA" id="ARBA00001933"/>
    </source>
</evidence>
<evidence type="ECO:0000256" key="3">
    <source>
        <dbReference type="ARBA" id="ARBA00004824"/>
    </source>
</evidence>
<dbReference type="AlphaFoldDB" id="A0AAN0RHW9"/>
<dbReference type="InterPro" id="IPR036038">
    <property type="entry name" value="Aminotransferase-like"/>
</dbReference>
<keyword evidence="15" id="KW-1185">Reference proteome</keyword>
<dbReference type="FunFam" id="3.20.10.10:FF:000002">
    <property type="entry name" value="D-alanine aminotransferase"/>
    <property type="match status" value="1"/>
</dbReference>
<dbReference type="InterPro" id="IPR001544">
    <property type="entry name" value="Aminotrans_IV"/>
</dbReference>
<evidence type="ECO:0000256" key="2">
    <source>
        <dbReference type="ARBA" id="ARBA00003109"/>
    </source>
</evidence>
<dbReference type="GO" id="GO:0009082">
    <property type="term" value="P:branched-chain amino acid biosynthetic process"/>
    <property type="evidence" value="ECO:0007669"/>
    <property type="project" value="UniProtKB-KW"/>
</dbReference>
<keyword evidence="14" id="KW-0032">Aminotransferase</keyword>
<dbReference type="GO" id="GO:0008652">
    <property type="term" value="P:amino acid biosynthetic process"/>
    <property type="evidence" value="ECO:0007669"/>
    <property type="project" value="UniProtKB-ARBA"/>
</dbReference>
<dbReference type="KEGG" id="ptp:RCA23_c09380"/>
<comment type="pathway">
    <text evidence="5">Amino-acid biosynthesis; L-leucine biosynthesis; L-leucine from 3-methyl-2-oxobutanoate: step 4/4.</text>
</comment>
<dbReference type="Gene3D" id="3.20.10.10">
    <property type="entry name" value="D-amino Acid Aminotransferase, subunit A, domain 2"/>
    <property type="match status" value="1"/>
</dbReference>
<evidence type="ECO:0000256" key="7">
    <source>
        <dbReference type="ARBA" id="ARBA00013053"/>
    </source>
</evidence>
<accession>A0AAN0RHW9</accession>
<comment type="pathway">
    <text evidence="4">Amino-acid biosynthesis; L-valine biosynthesis; L-valine from pyruvate: step 4/4.</text>
</comment>
<evidence type="ECO:0000256" key="11">
    <source>
        <dbReference type="ARBA" id="ARBA00048212"/>
    </source>
</evidence>
<dbReference type="SUPFAM" id="SSF56752">
    <property type="entry name" value="D-aminoacid aminotransferase-like PLP-dependent enzymes"/>
    <property type="match status" value="1"/>
</dbReference>
<dbReference type="GO" id="GO:0004084">
    <property type="term" value="F:branched-chain-amino-acid transaminase activity"/>
    <property type="evidence" value="ECO:0007669"/>
    <property type="project" value="UniProtKB-EC"/>
</dbReference>
<dbReference type="PANTHER" id="PTHR42743">
    <property type="entry name" value="AMINO-ACID AMINOTRANSFERASE"/>
    <property type="match status" value="1"/>
</dbReference>
<comment type="function">
    <text evidence="2">Acts on leucine, isoleucine and valine.</text>
</comment>
<dbReference type="EMBL" id="CP003984">
    <property type="protein sequence ID" value="AII86493.1"/>
    <property type="molecule type" value="Genomic_DNA"/>
</dbReference>
<protein>
    <recommendedName>
        <fullName evidence="8">Probable branched-chain-amino-acid aminotransferase</fullName>
        <ecNumber evidence="7">2.6.1.42</ecNumber>
    </recommendedName>
</protein>
<comment type="catalytic activity">
    <reaction evidence="12">
        <text>L-isoleucine + 2-oxoglutarate = (S)-3-methyl-2-oxopentanoate + L-glutamate</text>
        <dbReference type="Rhea" id="RHEA:24801"/>
        <dbReference type="ChEBI" id="CHEBI:16810"/>
        <dbReference type="ChEBI" id="CHEBI:29985"/>
        <dbReference type="ChEBI" id="CHEBI:35146"/>
        <dbReference type="ChEBI" id="CHEBI:58045"/>
        <dbReference type="EC" id="2.6.1.42"/>
    </reaction>
</comment>
<evidence type="ECO:0000256" key="8">
    <source>
        <dbReference type="ARBA" id="ARBA00014472"/>
    </source>
</evidence>
<proteinExistence type="inferred from homology"/>
<evidence type="ECO:0000256" key="5">
    <source>
        <dbReference type="ARBA" id="ARBA00005072"/>
    </source>
</evidence>
<comment type="catalytic activity">
    <reaction evidence="11">
        <text>L-valine + 2-oxoglutarate = 3-methyl-2-oxobutanoate + L-glutamate</text>
        <dbReference type="Rhea" id="RHEA:24813"/>
        <dbReference type="ChEBI" id="CHEBI:11851"/>
        <dbReference type="ChEBI" id="CHEBI:16810"/>
        <dbReference type="ChEBI" id="CHEBI:29985"/>
        <dbReference type="ChEBI" id="CHEBI:57762"/>
        <dbReference type="EC" id="2.6.1.42"/>
    </reaction>
</comment>
<dbReference type="Pfam" id="PF01063">
    <property type="entry name" value="Aminotran_4"/>
    <property type="match status" value="1"/>
</dbReference>
<dbReference type="GeneID" id="93367799"/>
<evidence type="ECO:0000256" key="6">
    <source>
        <dbReference type="ARBA" id="ARBA00009320"/>
    </source>
</evidence>
<comment type="cofactor">
    <cofactor evidence="1">
        <name>pyridoxal 5'-phosphate</name>
        <dbReference type="ChEBI" id="CHEBI:597326"/>
    </cofactor>
</comment>
<dbReference type="RefSeq" id="WP_044049335.1">
    <property type="nucleotide sequence ID" value="NZ_CP003984.1"/>
</dbReference>
<dbReference type="Gene3D" id="3.30.470.10">
    <property type="match status" value="1"/>
</dbReference>
<evidence type="ECO:0000256" key="9">
    <source>
        <dbReference type="ARBA" id="ARBA00022898"/>
    </source>
</evidence>
<evidence type="ECO:0000313" key="14">
    <source>
        <dbReference type="EMBL" id="AII86493.1"/>
    </source>
</evidence>
<organism evidence="14 15">
    <name type="scientific">Planktomarina temperata RCA23</name>
    <dbReference type="NCBI Taxonomy" id="666509"/>
    <lineage>
        <taxon>Bacteria</taxon>
        <taxon>Pseudomonadati</taxon>
        <taxon>Pseudomonadota</taxon>
        <taxon>Alphaproteobacteria</taxon>
        <taxon>Rhodobacterales</taxon>
        <taxon>Paracoccaceae</taxon>
        <taxon>Planktomarina</taxon>
    </lineage>
</organism>
<dbReference type="InterPro" id="IPR043132">
    <property type="entry name" value="BCAT-like_C"/>
</dbReference>
<comment type="similarity">
    <text evidence="6">Belongs to the class-IV pyridoxal-phosphate-dependent aminotransferase family.</text>
</comment>
<name>A0AAN0RHW9_9RHOB</name>
<dbReference type="PANTHER" id="PTHR42743:SF11">
    <property type="entry name" value="AMINODEOXYCHORISMATE LYASE"/>
    <property type="match status" value="1"/>
</dbReference>
<keyword evidence="14" id="KW-0808">Transferase</keyword>
<comment type="catalytic activity">
    <reaction evidence="13">
        <text>L-leucine + 2-oxoglutarate = 4-methyl-2-oxopentanoate + L-glutamate</text>
        <dbReference type="Rhea" id="RHEA:18321"/>
        <dbReference type="ChEBI" id="CHEBI:16810"/>
        <dbReference type="ChEBI" id="CHEBI:17865"/>
        <dbReference type="ChEBI" id="CHEBI:29985"/>
        <dbReference type="ChEBI" id="CHEBI:57427"/>
        <dbReference type="EC" id="2.6.1.42"/>
    </reaction>
</comment>
<dbReference type="Proteomes" id="UP000028680">
    <property type="component" value="Chromosome"/>
</dbReference>
<dbReference type="InterPro" id="IPR043131">
    <property type="entry name" value="BCAT-like_N"/>
</dbReference>
<keyword evidence="10" id="KW-0028">Amino-acid biosynthesis</keyword>
<evidence type="ECO:0000256" key="10">
    <source>
        <dbReference type="ARBA" id="ARBA00023304"/>
    </source>
</evidence>
<dbReference type="InterPro" id="IPR050571">
    <property type="entry name" value="Class-IV_PLP-Dep_Aminotrnsfr"/>
</dbReference>